<dbReference type="InterPro" id="IPR027266">
    <property type="entry name" value="TrmE/GcvT-like"/>
</dbReference>
<comment type="subcellular location">
    <subcellularLocation>
        <location evidence="1">Mitochondrion</location>
    </subcellularLocation>
</comment>
<name>A0A8C3BEJ9_CAIMO</name>
<evidence type="ECO:0000313" key="10">
    <source>
        <dbReference type="Ensembl" id="ENSCMMP00000004498.1"/>
    </source>
</evidence>
<dbReference type="InterPro" id="IPR057460">
    <property type="entry name" value="CAF17_C"/>
</dbReference>
<dbReference type="Pfam" id="PF25455">
    <property type="entry name" value="Beta-barrel_CAF17_C"/>
    <property type="match status" value="1"/>
</dbReference>
<reference evidence="10" key="3">
    <citation type="submission" date="2025-09" db="UniProtKB">
        <authorList>
            <consortium name="Ensembl"/>
        </authorList>
    </citation>
    <scope>IDENTIFICATION</scope>
</reference>
<evidence type="ECO:0000256" key="3">
    <source>
        <dbReference type="ARBA" id="ARBA00023128"/>
    </source>
</evidence>
<dbReference type="Proteomes" id="UP000694556">
    <property type="component" value="Chromosome 2"/>
</dbReference>
<evidence type="ECO:0000256" key="6">
    <source>
        <dbReference type="ARBA" id="ARBA00093447"/>
    </source>
</evidence>
<proteinExistence type="inferred from homology"/>
<keyword evidence="11" id="KW-1185">Reference proteome</keyword>
<dbReference type="InterPro" id="IPR045179">
    <property type="entry name" value="YgfZ/GcvT"/>
</dbReference>
<dbReference type="NCBIfam" id="TIGR03317">
    <property type="entry name" value="ygfZ_signature"/>
    <property type="match status" value="1"/>
</dbReference>
<organism evidence="10 11">
    <name type="scientific">Cairina moschata</name>
    <name type="common">Muscovy duck</name>
    <dbReference type="NCBI Taxonomy" id="8855"/>
    <lineage>
        <taxon>Eukaryota</taxon>
        <taxon>Metazoa</taxon>
        <taxon>Chordata</taxon>
        <taxon>Craniata</taxon>
        <taxon>Vertebrata</taxon>
        <taxon>Euteleostomi</taxon>
        <taxon>Archelosauria</taxon>
        <taxon>Archosauria</taxon>
        <taxon>Dinosauria</taxon>
        <taxon>Saurischia</taxon>
        <taxon>Theropoda</taxon>
        <taxon>Coelurosauria</taxon>
        <taxon>Aves</taxon>
        <taxon>Neognathae</taxon>
        <taxon>Galloanserae</taxon>
        <taxon>Anseriformes</taxon>
        <taxon>Anatidae</taxon>
        <taxon>Anatinae</taxon>
        <taxon>Cairina</taxon>
    </lineage>
</organism>
<evidence type="ECO:0000259" key="9">
    <source>
        <dbReference type="Pfam" id="PF25455"/>
    </source>
</evidence>
<evidence type="ECO:0000256" key="7">
    <source>
        <dbReference type="ARBA" id="ARBA00093625"/>
    </source>
</evidence>
<evidence type="ECO:0000256" key="2">
    <source>
        <dbReference type="ARBA" id="ARBA00022946"/>
    </source>
</evidence>
<keyword evidence="3" id="KW-0496">Mitochondrion</keyword>
<sequence>MAAERTQPQATGTPQLLDEPQADQPGQHQALESRPSLGSHPKERHQGGRTVGWVDLAALGDSAARSTRWVRTAQGAWSHMEEVVCVGAWLVTRGRDLYPRGVSRLAPPRRQVAPGGHTQDGGGGGRRRRRPALTAHYPAAMLVRAGLPGLRRLWGRGGGRRAGSGAGAAAAAAWCFPAGRALLSVRGAEAAIFLQGLLTNDVTRLAGAGPGPGEGAAAPLPRALYAHALNVQGRCLYDLILYRLHESPEEEPHILLECDSSVLDAIQKHLKLYKIRRKVNIVPCLDLSLWAVIPGEQAGDISGSLAQCADQALVLTPDPRTEVMGWRLVTKKGANLTEVIPGSRIGSIQDYHRHRYKQGIPEGVKDLPPGVALPLESNLAFMNGVSFTKGCYVGQELTARTHHMGVIRKRLVPVQFSVPLPQESIPEGAEILTESGKSAGKFRAGGDELGIALLRLANINEPLCLKVAGDKAVPGRCCAKETAPKAAAPAPAPRGCCTTERRLQFPSYFHILALR</sequence>
<feature type="region of interest" description="Disordered" evidence="8">
    <location>
        <begin position="104"/>
        <end position="129"/>
    </location>
</feature>
<evidence type="ECO:0000256" key="5">
    <source>
        <dbReference type="ARBA" id="ARBA00075513"/>
    </source>
</evidence>
<keyword evidence="2" id="KW-0809">Transit peptide</keyword>
<feature type="region of interest" description="Disordered" evidence="8">
    <location>
        <begin position="1"/>
        <end position="50"/>
    </location>
</feature>
<dbReference type="Ensembl" id="ENSCMMT00000005028.1">
    <property type="protein sequence ID" value="ENSCMMP00000004498.1"/>
    <property type="gene ID" value="ENSCMMG00000002829.1"/>
</dbReference>
<dbReference type="SUPFAM" id="SSF103025">
    <property type="entry name" value="Folate-binding domain"/>
    <property type="match status" value="1"/>
</dbReference>
<comment type="similarity">
    <text evidence="6">Belongs to the GcvT family. CAF17/IBA57 subfamily.</text>
</comment>
<dbReference type="PANTHER" id="PTHR22602:SF0">
    <property type="entry name" value="TRANSFERASE CAF17, MITOCHONDRIAL-RELATED"/>
    <property type="match status" value="1"/>
</dbReference>
<dbReference type="GO" id="GO:0005759">
    <property type="term" value="C:mitochondrial matrix"/>
    <property type="evidence" value="ECO:0007669"/>
    <property type="project" value="TreeGrafter"/>
</dbReference>
<evidence type="ECO:0000256" key="4">
    <source>
        <dbReference type="ARBA" id="ARBA00023133"/>
    </source>
</evidence>
<reference evidence="10" key="1">
    <citation type="submission" date="2018-09" db="EMBL/GenBank/DDBJ databases">
        <title>Common duck and Muscovy duck high density SNP chip.</title>
        <authorList>
            <person name="Vignal A."/>
            <person name="Thebault N."/>
            <person name="Warren W.C."/>
        </authorList>
    </citation>
    <scope>NUCLEOTIDE SEQUENCE [LARGE SCALE GENOMIC DNA]</scope>
</reference>
<evidence type="ECO:0000256" key="8">
    <source>
        <dbReference type="SAM" id="MobiDB-lite"/>
    </source>
</evidence>
<dbReference type="PANTHER" id="PTHR22602">
    <property type="entry name" value="TRANSFERASE CAF17, MITOCHONDRIAL-RELATED"/>
    <property type="match status" value="1"/>
</dbReference>
<dbReference type="GO" id="GO:0006783">
    <property type="term" value="P:heme biosynthetic process"/>
    <property type="evidence" value="ECO:0007669"/>
    <property type="project" value="UniProtKB-KW"/>
</dbReference>
<accession>A0A8C3BEJ9</accession>
<feature type="domain" description="CAF17 C-terminal" evidence="9">
    <location>
        <begin position="408"/>
        <end position="465"/>
    </location>
</feature>
<dbReference type="FunFam" id="3.30.1360.120:FF:000015">
    <property type="entry name" value="IBA57, iron-sulfur cluster assembly"/>
    <property type="match status" value="1"/>
</dbReference>
<dbReference type="GO" id="GO:0016226">
    <property type="term" value="P:iron-sulfur cluster assembly"/>
    <property type="evidence" value="ECO:0007669"/>
    <property type="project" value="TreeGrafter"/>
</dbReference>
<keyword evidence="4" id="KW-0350">Heme biosynthesis</keyword>
<dbReference type="InterPro" id="IPR017703">
    <property type="entry name" value="YgfZ/GCV_T_CS"/>
</dbReference>
<protein>
    <recommendedName>
        <fullName evidence="7">Iron-sulfur cluster assembly factor IBA57, mitochondrial</fullName>
    </recommendedName>
    <alternativeName>
        <fullName evidence="5">Iron-sulfur cluster assembly factor homolog</fullName>
    </alternativeName>
</protein>
<feature type="compositionally biased region" description="Polar residues" evidence="8">
    <location>
        <begin position="1"/>
        <end position="14"/>
    </location>
</feature>
<dbReference type="AlphaFoldDB" id="A0A8C3BEJ9"/>
<dbReference type="Gene3D" id="3.30.1360.120">
    <property type="entry name" value="Probable tRNA modification gtpase trme, domain 1"/>
    <property type="match status" value="1"/>
</dbReference>
<evidence type="ECO:0000256" key="1">
    <source>
        <dbReference type="ARBA" id="ARBA00004173"/>
    </source>
</evidence>
<reference evidence="10" key="2">
    <citation type="submission" date="2025-08" db="UniProtKB">
        <authorList>
            <consortium name="Ensembl"/>
        </authorList>
    </citation>
    <scope>IDENTIFICATION</scope>
</reference>
<evidence type="ECO:0000313" key="11">
    <source>
        <dbReference type="Proteomes" id="UP000694556"/>
    </source>
</evidence>